<dbReference type="RefSeq" id="WP_236090067.1">
    <property type="nucleotide sequence ID" value="NZ_JAKGSG010000040.1"/>
</dbReference>
<dbReference type="EMBL" id="JAKGSG010000040">
    <property type="protein sequence ID" value="MCF4122276.1"/>
    <property type="molecule type" value="Genomic_DNA"/>
</dbReference>
<dbReference type="Proteomes" id="UP001165405">
    <property type="component" value="Unassembled WGS sequence"/>
</dbReference>
<feature type="signal peptide" evidence="1">
    <location>
        <begin position="1"/>
        <end position="22"/>
    </location>
</feature>
<proteinExistence type="predicted"/>
<evidence type="ECO:0008006" key="4">
    <source>
        <dbReference type="Google" id="ProtNLM"/>
    </source>
</evidence>
<comment type="caution">
    <text evidence="2">The sequence shown here is derived from an EMBL/GenBank/DDBJ whole genome shotgun (WGS) entry which is preliminary data.</text>
</comment>
<reference evidence="2" key="1">
    <citation type="submission" date="2022-01" db="EMBL/GenBank/DDBJ databases">
        <title>Antribacter sp. nov., isolated from Guizhou of China.</title>
        <authorList>
            <person name="Chengliang C."/>
            <person name="Ya Z."/>
        </authorList>
    </citation>
    <scope>NUCLEOTIDE SEQUENCE</scope>
    <source>
        <strain evidence="2">KLBMP 9083</strain>
    </source>
</reference>
<evidence type="ECO:0000256" key="1">
    <source>
        <dbReference type="SAM" id="SignalP"/>
    </source>
</evidence>
<evidence type="ECO:0000313" key="3">
    <source>
        <dbReference type="Proteomes" id="UP001165405"/>
    </source>
</evidence>
<accession>A0AA41QFQ3</accession>
<organism evidence="2 3">
    <name type="scientific">Antribacter soli</name>
    <dbReference type="NCBI Taxonomy" id="2910976"/>
    <lineage>
        <taxon>Bacteria</taxon>
        <taxon>Bacillati</taxon>
        <taxon>Actinomycetota</taxon>
        <taxon>Actinomycetes</taxon>
        <taxon>Micrococcales</taxon>
        <taxon>Promicromonosporaceae</taxon>
        <taxon>Antribacter</taxon>
    </lineage>
</organism>
<sequence>MSPRALVLLGVALFALATSSCAGTAGIPDREPDVTGVVAGAGGSGDPVLAEPSDDYFEGMRLLRGDPVIVRGDDGEPVPSTELDDGDEVEVWTDGACAESYPVQCGIVALRLRD</sequence>
<gene>
    <name evidence="2" type="ORF">L1785_14950</name>
</gene>
<dbReference type="AlphaFoldDB" id="A0AA41QFQ3"/>
<keyword evidence="1" id="KW-0732">Signal</keyword>
<protein>
    <recommendedName>
        <fullName evidence="4">DUF3465 domain-containing protein</fullName>
    </recommendedName>
</protein>
<keyword evidence="3" id="KW-1185">Reference proteome</keyword>
<name>A0AA41QFQ3_9MICO</name>
<dbReference type="PROSITE" id="PS51257">
    <property type="entry name" value="PROKAR_LIPOPROTEIN"/>
    <property type="match status" value="1"/>
</dbReference>
<evidence type="ECO:0000313" key="2">
    <source>
        <dbReference type="EMBL" id="MCF4122276.1"/>
    </source>
</evidence>
<feature type="chain" id="PRO_5041219188" description="DUF3465 domain-containing protein" evidence="1">
    <location>
        <begin position="23"/>
        <end position="114"/>
    </location>
</feature>